<feature type="domain" description="ABC3 transporter permease C-terminal" evidence="7">
    <location>
        <begin position="679"/>
        <end position="792"/>
    </location>
</feature>
<reference evidence="9 10" key="1">
    <citation type="submission" date="2016-10" db="EMBL/GenBank/DDBJ databases">
        <authorList>
            <person name="de Groot N.N."/>
        </authorList>
    </citation>
    <scope>NUCLEOTIDE SEQUENCE [LARGE SCALE GENOMIC DNA]</scope>
    <source>
        <strain evidence="9 10">MP1X4</strain>
    </source>
</reference>
<feature type="transmembrane region" description="Helical" evidence="6">
    <location>
        <begin position="283"/>
        <end position="308"/>
    </location>
</feature>
<name>A0A1H1NMT6_MUCMA</name>
<organism evidence="9 10">
    <name type="scientific">Mucilaginibacter mallensis</name>
    <dbReference type="NCBI Taxonomy" id="652787"/>
    <lineage>
        <taxon>Bacteria</taxon>
        <taxon>Pseudomonadati</taxon>
        <taxon>Bacteroidota</taxon>
        <taxon>Sphingobacteriia</taxon>
        <taxon>Sphingobacteriales</taxon>
        <taxon>Sphingobacteriaceae</taxon>
        <taxon>Mucilaginibacter</taxon>
    </lineage>
</organism>
<dbReference type="RefSeq" id="WP_091368323.1">
    <property type="nucleotide sequence ID" value="NZ_LT629740.1"/>
</dbReference>
<dbReference type="InterPro" id="IPR050250">
    <property type="entry name" value="Macrolide_Exporter_MacB"/>
</dbReference>
<dbReference type="GO" id="GO:0022857">
    <property type="term" value="F:transmembrane transporter activity"/>
    <property type="evidence" value="ECO:0007669"/>
    <property type="project" value="TreeGrafter"/>
</dbReference>
<sequence>MLKSYFKIAWRNLWKNKVFSLINIFGLSVGIAFTLLIGAYVWGELQVNQQLKNADNQYIIMSKWKDPAMGADYTSIAQLSRALKDNYPGLVANYYNSDPAFTNVSKGDMHFHESLLVGDSTLLNMYGFKLLYGDVKTALIEPYSVVITTQMAKKYFGKTDVVGQTLNFESFAGSNHDFMVTAVLDELPRNTVTDLNGRTIQFFFNASVNKFFERGMDGWDNSATIDHIELKQGVDPKAVERAMVVLLKKNASDDINQNLTPYLLKMKDYNLLANNGTIKKMTWTLSCIALFILLMAVINFVNICIGRASGRMKEMGIRKVMGGLRKQLVWQFLAESVLMVMLATILALIIYTIARPYFGAALGRDIMSLIDFPVYFFPLPFVFALMIGLLAGIYPALVLSALKSVDSLKGKLATVKESVLFRKTLVAFQFTTAAVVFIGVVIISQQISLFFSNNLGYNKDYIVYAQLPRDWSPKGVKKMEAIRYQMAQMPQVSSVSLSFEIPDGINGGSVPIYKQGSDPSKTVTTQGLTADNQYAATYNIPLKAGSFFSPIYNAADSTQIVINETEAKALGWNNPNDAIGRKIMYWDQPYTISGVTADFHFGSMQAKILPITFINVNRSPYYRYFSFRVKPGDLQKSAEALQKKWAELLPGEPFEYHFMDDALNRLYTSEIQLQKAAYIATVLSIIIVLLGVLGLISLSIQKRTKEIGIRKVLGSSVVGITTLFLKDFLGVVMIAGLIACPVAYLVMQKWLSNYAYRINISLTPFVFSVALLAGITALLIILQTIKAAFTNPIKSLRSE</sequence>
<dbReference type="EMBL" id="LT629740">
    <property type="protein sequence ID" value="SDS00278.1"/>
    <property type="molecule type" value="Genomic_DNA"/>
</dbReference>
<evidence type="ECO:0000256" key="3">
    <source>
        <dbReference type="ARBA" id="ARBA00022692"/>
    </source>
</evidence>
<feature type="transmembrane region" description="Helical" evidence="6">
    <location>
        <begin position="21"/>
        <end position="42"/>
    </location>
</feature>
<dbReference type="AlphaFoldDB" id="A0A1H1NMT6"/>
<evidence type="ECO:0000256" key="4">
    <source>
        <dbReference type="ARBA" id="ARBA00022989"/>
    </source>
</evidence>
<evidence type="ECO:0000259" key="8">
    <source>
        <dbReference type="Pfam" id="PF12704"/>
    </source>
</evidence>
<keyword evidence="4 6" id="KW-1133">Transmembrane helix</keyword>
<proteinExistence type="predicted"/>
<dbReference type="Pfam" id="PF12704">
    <property type="entry name" value="MacB_PCD"/>
    <property type="match status" value="2"/>
</dbReference>
<evidence type="ECO:0000256" key="6">
    <source>
        <dbReference type="SAM" id="Phobius"/>
    </source>
</evidence>
<comment type="subcellular location">
    <subcellularLocation>
        <location evidence="1">Cell membrane</location>
        <topology evidence="1">Multi-pass membrane protein</topology>
    </subcellularLocation>
</comment>
<evidence type="ECO:0000256" key="1">
    <source>
        <dbReference type="ARBA" id="ARBA00004651"/>
    </source>
</evidence>
<evidence type="ECO:0000256" key="5">
    <source>
        <dbReference type="ARBA" id="ARBA00023136"/>
    </source>
</evidence>
<keyword evidence="10" id="KW-1185">Reference proteome</keyword>
<feature type="transmembrane region" description="Helical" evidence="6">
    <location>
        <begin position="420"/>
        <end position="443"/>
    </location>
</feature>
<dbReference type="STRING" id="652787.SAMN05216490_0360"/>
<dbReference type="OrthoDB" id="1451596at2"/>
<dbReference type="InterPro" id="IPR025857">
    <property type="entry name" value="MacB_PCD"/>
</dbReference>
<gene>
    <name evidence="9" type="ORF">SAMN05216490_0360</name>
</gene>
<feature type="domain" description="MacB-like periplasmic core" evidence="8">
    <location>
        <begin position="20"/>
        <end position="243"/>
    </location>
</feature>
<feature type="transmembrane region" description="Helical" evidence="6">
    <location>
        <begin position="328"/>
        <end position="354"/>
    </location>
</feature>
<dbReference type="PANTHER" id="PTHR30572:SF18">
    <property type="entry name" value="ABC-TYPE MACROLIDE FAMILY EXPORT SYSTEM PERMEASE COMPONENT 2"/>
    <property type="match status" value="1"/>
</dbReference>
<dbReference type="Proteomes" id="UP000199679">
    <property type="component" value="Chromosome I"/>
</dbReference>
<feature type="transmembrane region" description="Helical" evidence="6">
    <location>
        <begin position="676"/>
        <end position="700"/>
    </location>
</feature>
<evidence type="ECO:0000313" key="9">
    <source>
        <dbReference type="EMBL" id="SDS00278.1"/>
    </source>
</evidence>
<feature type="transmembrane region" description="Helical" evidence="6">
    <location>
        <begin position="765"/>
        <end position="789"/>
    </location>
</feature>
<keyword evidence="3 6" id="KW-0812">Transmembrane</keyword>
<accession>A0A1H1NMT6</accession>
<feature type="domain" description="ABC3 transporter permease C-terminal" evidence="7">
    <location>
        <begin position="287"/>
        <end position="394"/>
    </location>
</feature>
<dbReference type="PANTHER" id="PTHR30572">
    <property type="entry name" value="MEMBRANE COMPONENT OF TRANSPORTER-RELATED"/>
    <property type="match status" value="1"/>
</dbReference>
<keyword evidence="5 6" id="KW-0472">Membrane</keyword>
<feature type="domain" description="MacB-like periplasmic core" evidence="8">
    <location>
        <begin position="436"/>
        <end position="640"/>
    </location>
</feature>
<evidence type="ECO:0000313" key="10">
    <source>
        <dbReference type="Proteomes" id="UP000199679"/>
    </source>
</evidence>
<evidence type="ECO:0000256" key="2">
    <source>
        <dbReference type="ARBA" id="ARBA00022475"/>
    </source>
</evidence>
<dbReference type="GO" id="GO:0005886">
    <property type="term" value="C:plasma membrane"/>
    <property type="evidence" value="ECO:0007669"/>
    <property type="project" value="UniProtKB-SubCell"/>
</dbReference>
<keyword evidence="2" id="KW-1003">Cell membrane</keyword>
<protein>
    <submittedName>
        <fullName evidence="9">ABC-type antimicrobial peptide transport system, permease component</fullName>
    </submittedName>
</protein>
<feature type="transmembrane region" description="Helical" evidence="6">
    <location>
        <begin position="374"/>
        <end position="399"/>
    </location>
</feature>
<dbReference type="InterPro" id="IPR003838">
    <property type="entry name" value="ABC3_permease_C"/>
</dbReference>
<feature type="transmembrane region" description="Helical" evidence="6">
    <location>
        <begin position="712"/>
        <end position="745"/>
    </location>
</feature>
<dbReference type="Pfam" id="PF02687">
    <property type="entry name" value="FtsX"/>
    <property type="match status" value="2"/>
</dbReference>
<evidence type="ECO:0000259" key="7">
    <source>
        <dbReference type="Pfam" id="PF02687"/>
    </source>
</evidence>